<dbReference type="CDD" id="cd01949">
    <property type="entry name" value="GGDEF"/>
    <property type="match status" value="1"/>
</dbReference>
<dbReference type="SUPFAM" id="SSF55785">
    <property type="entry name" value="PYP-like sensor domain (PAS domain)"/>
    <property type="match status" value="1"/>
</dbReference>
<dbReference type="InterPro" id="IPR000160">
    <property type="entry name" value="GGDEF_dom"/>
</dbReference>
<name>A0A7X4H013_9BURK</name>
<dbReference type="SMART" id="SM00267">
    <property type="entry name" value="GGDEF"/>
    <property type="match status" value="1"/>
</dbReference>
<comment type="caution">
    <text evidence="3">The sequence shown here is derived from an EMBL/GenBank/DDBJ whole genome shotgun (WGS) entry which is preliminary data.</text>
</comment>
<dbReference type="Proteomes" id="UP000469734">
    <property type="component" value="Unassembled WGS sequence"/>
</dbReference>
<dbReference type="PROSITE" id="PS50112">
    <property type="entry name" value="PAS"/>
    <property type="match status" value="1"/>
</dbReference>
<evidence type="ECO:0000259" key="1">
    <source>
        <dbReference type="PROSITE" id="PS50112"/>
    </source>
</evidence>
<dbReference type="FunFam" id="3.30.70.270:FF:000001">
    <property type="entry name" value="Diguanylate cyclase domain protein"/>
    <property type="match status" value="1"/>
</dbReference>
<dbReference type="InterPro" id="IPR035965">
    <property type="entry name" value="PAS-like_dom_sf"/>
</dbReference>
<dbReference type="SUPFAM" id="SSF55073">
    <property type="entry name" value="Nucleotide cyclase"/>
    <property type="match status" value="1"/>
</dbReference>
<dbReference type="NCBIfam" id="TIGR00229">
    <property type="entry name" value="sensory_box"/>
    <property type="match status" value="1"/>
</dbReference>
<dbReference type="Gene3D" id="3.30.70.270">
    <property type="match status" value="1"/>
</dbReference>
<dbReference type="AlphaFoldDB" id="A0A7X4H013"/>
<evidence type="ECO:0000313" key="3">
    <source>
        <dbReference type="EMBL" id="MYM72813.1"/>
    </source>
</evidence>
<dbReference type="InterPro" id="IPR052155">
    <property type="entry name" value="Biofilm_reg_signaling"/>
</dbReference>
<dbReference type="InterPro" id="IPR000014">
    <property type="entry name" value="PAS"/>
</dbReference>
<dbReference type="CDD" id="cd00130">
    <property type="entry name" value="PAS"/>
    <property type="match status" value="1"/>
</dbReference>
<dbReference type="Gene3D" id="3.30.450.20">
    <property type="entry name" value="PAS domain"/>
    <property type="match status" value="1"/>
</dbReference>
<protein>
    <submittedName>
        <fullName evidence="3">Diguanylate cyclase</fullName>
    </submittedName>
</protein>
<dbReference type="EMBL" id="WWCR01000009">
    <property type="protein sequence ID" value="MYM72813.1"/>
    <property type="molecule type" value="Genomic_DNA"/>
</dbReference>
<accession>A0A7X4H013</accession>
<dbReference type="InterPro" id="IPR029787">
    <property type="entry name" value="Nucleotide_cyclase"/>
</dbReference>
<dbReference type="SMART" id="SM00091">
    <property type="entry name" value="PAS"/>
    <property type="match status" value="1"/>
</dbReference>
<organism evidence="3 4">
    <name type="scientific">Duganella margarita</name>
    <dbReference type="NCBI Taxonomy" id="2692170"/>
    <lineage>
        <taxon>Bacteria</taxon>
        <taxon>Pseudomonadati</taxon>
        <taxon>Pseudomonadota</taxon>
        <taxon>Betaproteobacteria</taxon>
        <taxon>Burkholderiales</taxon>
        <taxon>Oxalobacteraceae</taxon>
        <taxon>Telluria group</taxon>
        <taxon>Duganella</taxon>
    </lineage>
</organism>
<dbReference type="PANTHER" id="PTHR44757:SF2">
    <property type="entry name" value="BIOFILM ARCHITECTURE MAINTENANCE PROTEIN MBAA"/>
    <property type="match status" value="1"/>
</dbReference>
<dbReference type="NCBIfam" id="TIGR00254">
    <property type="entry name" value="GGDEF"/>
    <property type="match status" value="1"/>
</dbReference>
<dbReference type="Pfam" id="PF00990">
    <property type="entry name" value="GGDEF"/>
    <property type="match status" value="1"/>
</dbReference>
<proteinExistence type="predicted"/>
<reference evidence="3 4" key="1">
    <citation type="submission" date="2019-12" db="EMBL/GenBank/DDBJ databases">
        <title>Novel species isolated from a subtropical stream in China.</title>
        <authorList>
            <person name="Lu H."/>
        </authorList>
    </citation>
    <scope>NUCLEOTIDE SEQUENCE [LARGE SCALE GENOMIC DNA]</scope>
    <source>
        <strain evidence="3 4">FT134W</strain>
    </source>
</reference>
<sequence length="345" mass="38979">MGKLEPSQSEALSLRELVEHLRCRAENLELLDRLVSTFKQEVEHHHQVADSLKQGLQLVQQIVEEREAFFNLSLDMLCIATTSGQFHKVNHAFEQALGYTPGELLTYKFFDLVHPDDLERTQQEVNKLSEGIDTVSFDNRYQHKNGEYRWLNWTTPAPIPGSSFLYAVARDITLQRQRDAHTLFLASHDALTGLANRWRFNEELEANFARLKRHTDKTFALLLLDLDKFKPVNDHYGHQAGDLVLKAISQRLNATKRETDVLCRLGGDEFALLAPGADATDADLIAQRMRKEIQRPVDIGDADVTLDVSIGIALASETFSDASAFLKVADEAMYTAKRNKGNCAD</sequence>
<evidence type="ECO:0000313" key="4">
    <source>
        <dbReference type="Proteomes" id="UP000469734"/>
    </source>
</evidence>
<gene>
    <name evidence="3" type="ORF">GTP56_11445</name>
</gene>
<evidence type="ECO:0000259" key="2">
    <source>
        <dbReference type="PROSITE" id="PS50887"/>
    </source>
</evidence>
<dbReference type="Pfam" id="PF08447">
    <property type="entry name" value="PAS_3"/>
    <property type="match status" value="1"/>
</dbReference>
<dbReference type="InterPro" id="IPR043128">
    <property type="entry name" value="Rev_trsase/Diguanyl_cyclase"/>
</dbReference>
<dbReference type="PROSITE" id="PS50887">
    <property type="entry name" value="GGDEF"/>
    <property type="match status" value="1"/>
</dbReference>
<dbReference type="GO" id="GO:0003824">
    <property type="term" value="F:catalytic activity"/>
    <property type="evidence" value="ECO:0007669"/>
    <property type="project" value="UniProtKB-ARBA"/>
</dbReference>
<dbReference type="PANTHER" id="PTHR44757">
    <property type="entry name" value="DIGUANYLATE CYCLASE DGCP"/>
    <property type="match status" value="1"/>
</dbReference>
<feature type="domain" description="GGDEF" evidence="2">
    <location>
        <begin position="217"/>
        <end position="345"/>
    </location>
</feature>
<feature type="domain" description="PAS" evidence="1">
    <location>
        <begin position="79"/>
        <end position="132"/>
    </location>
</feature>
<dbReference type="InterPro" id="IPR013655">
    <property type="entry name" value="PAS_fold_3"/>
</dbReference>
<dbReference type="RefSeq" id="WP_161050172.1">
    <property type="nucleotide sequence ID" value="NZ_WWCR01000009.1"/>
</dbReference>